<gene>
    <name evidence="1" type="ORF">GCM10012289_42450</name>
</gene>
<dbReference type="Proteomes" id="UP000646523">
    <property type="component" value="Unassembled WGS sequence"/>
</dbReference>
<reference evidence="1" key="1">
    <citation type="journal article" date="2014" name="Int. J. Syst. Evol. Microbiol.">
        <title>Complete genome sequence of Corynebacterium casei LMG S-19264T (=DSM 44701T), isolated from a smear-ripened cheese.</title>
        <authorList>
            <consortium name="US DOE Joint Genome Institute (JGI-PGF)"/>
            <person name="Walter F."/>
            <person name="Albersmeier A."/>
            <person name="Kalinowski J."/>
            <person name="Ruckert C."/>
        </authorList>
    </citation>
    <scope>NUCLEOTIDE SEQUENCE</scope>
    <source>
        <strain evidence="1">CGMCC 4.7368</strain>
    </source>
</reference>
<dbReference type="RefSeq" id="WP_189125890.1">
    <property type="nucleotide sequence ID" value="NZ_BMNH01000013.1"/>
</dbReference>
<reference evidence="1" key="2">
    <citation type="submission" date="2020-09" db="EMBL/GenBank/DDBJ databases">
        <authorList>
            <person name="Sun Q."/>
            <person name="Zhou Y."/>
        </authorList>
    </citation>
    <scope>NUCLEOTIDE SEQUENCE</scope>
    <source>
        <strain evidence="1">CGMCC 4.7368</strain>
    </source>
</reference>
<proteinExistence type="predicted"/>
<organism evidence="1 2">
    <name type="scientific">Nonomuraea cavernae</name>
    <dbReference type="NCBI Taxonomy" id="2045107"/>
    <lineage>
        <taxon>Bacteria</taxon>
        <taxon>Bacillati</taxon>
        <taxon>Actinomycetota</taxon>
        <taxon>Actinomycetes</taxon>
        <taxon>Streptosporangiales</taxon>
        <taxon>Streptosporangiaceae</taxon>
        <taxon>Nonomuraea</taxon>
    </lineage>
</organism>
<keyword evidence="2" id="KW-1185">Reference proteome</keyword>
<protein>
    <submittedName>
        <fullName evidence="1">TlpA family protein</fullName>
    </submittedName>
</protein>
<dbReference type="EMBL" id="BMNH01000013">
    <property type="protein sequence ID" value="GGO73022.1"/>
    <property type="molecule type" value="Genomic_DNA"/>
</dbReference>
<dbReference type="Gene3D" id="3.40.30.10">
    <property type="entry name" value="Glutaredoxin"/>
    <property type="match status" value="1"/>
</dbReference>
<sequence>MLSLVALVGVLTVLNLLLTFGVIRRLREHTDLLARGTTPAASMDGPDMPAGRRVAEFDGTTTEGEPLGRDLLAGETFVGFVSPGCTPCDERMPELIETARAWPGGRQDTMIVVFGRRAAAAEYIERLTSVAKVVVEAPNGPIAAAFGVKGFPIFGVVDQAGWVLRSGMEPGMHLLRGTAPA</sequence>
<evidence type="ECO:0000313" key="1">
    <source>
        <dbReference type="EMBL" id="GGO73022.1"/>
    </source>
</evidence>
<accession>A0A918DMX8</accession>
<dbReference type="SUPFAM" id="SSF52833">
    <property type="entry name" value="Thioredoxin-like"/>
    <property type="match status" value="1"/>
</dbReference>
<dbReference type="AlphaFoldDB" id="A0A918DMX8"/>
<comment type="caution">
    <text evidence="1">The sequence shown here is derived from an EMBL/GenBank/DDBJ whole genome shotgun (WGS) entry which is preliminary data.</text>
</comment>
<dbReference type="InterPro" id="IPR036249">
    <property type="entry name" value="Thioredoxin-like_sf"/>
</dbReference>
<evidence type="ECO:0000313" key="2">
    <source>
        <dbReference type="Proteomes" id="UP000646523"/>
    </source>
</evidence>
<name>A0A918DMX8_9ACTN</name>